<feature type="compositionally biased region" description="Basic residues" evidence="1">
    <location>
        <begin position="105"/>
        <end position="114"/>
    </location>
</feature>
<dbReference type="InterPro" id="IPR013943">
    <property type="entry name" value="Pet127"/>
</dbReference>
<name>A0A2B7WKT3_POLH7</name>
<dbReference type="EMBL" id="PDNA01000327">
    <property type="protein sequence ID" value="PGG97254.1"/>
    <property type="molecule type" value="Genomic_DNA"/>
</dbReference>
<dbReference type="STRING" id="1447883.A0A2B7WKT3"/>
<proteinExistence type="predicted"/>
<evidence type="ECO:0000313" key="3">
    <source>
        <dbReference type="Proteomes" id="UP000224634"/>
    </source>
</evidence>
<keyword evidence="3" id="KW-1185">Reference proteome</keyword>
<dbReference type="PANTHER" id="PTHR31014:SF0">
    <property type="entry name" value="MITOCHONDRIAL TRANSLATION SYSTEM COMPONENT PET127-RELATED"/>
    <property type="match status" value="1"/>
</dbReference>
<accession>A0A2B7WKT3</accession>
<feature type="region of interest" description="Disordered" evidence="1">
    <location>
        <begin position="628"/>
        <end position="655"/>
    </location>
</feature>
<comment type="caution">
    <text evidence="2">The sequence shown here is derived from an EMBL/GenBank/DDBJ whole genome shotgun (WGS) entry which is preliminary data.</text>
</comment>
<dbReference type="GO" id="GO:0000964">
    <property type="term" value="P:mitochondrial RNA 5'-end processing"/>
    <property type="evidence" value="ECO:0007669"/>
    <property type="project" value="TreeGrafter"/>
</dbReference>
<dbReference type="Pfam" id="PF08634">
    <property type="entry name" value="Pet127"/>
    <property type="match status" value="1"/>
</dbReference>
<feature type="compositionally biased region" description="Basic and acidic residues" evidence="1">
    <location>
        <begin position="77"/>
        <end position="99"/>
    </location>
</feature>
<feature type="region of interest" description="Disordered" evidence="1">
    <location>
        <begin position="762"/>
        <end position="786"/>
    </location>
</feature>
<feature type="region of interest" description="Disordered" evidence="1">
    <location>
        <begin position="41"/>
        <end position="122"/>
    </location>
</feature>
<evidence type="ECO:0000256" key="1">
    <source>
        <dbReference type="SAM" id="MobiDB-lite"/>
    </source>
</evidence>
<dbReference type="OrthoDB" id="10249045at2759"/>
<dbReference type="PANTHER" id="PTHR31014">
    <property type="entry name" value="MITOCHONDRIAL TRANSLATION SYSTEM COMPONENT PET127-RELATED"/>
    <property type="match status" value="1"/>
</dbReference>
<feature type="region of interest" description="Disordered" evidence="1">
    <location>
        <begin position="157"/>
        <end position="229"/>
    </location>
</feature>
<dbReference type="Proteomes" id="UP000224634">
    <property type="component" value="Unassembled WGS sequence"/>
</dbReference>
<evidence type="ECO:0008006" key="4">
    <source>
        <dbReference type="Google" id="ProtNLM"/>
    </source>
</evidence>
<organism evidence="2 3">
    <name type="scientific">Polytolypa hystricis (strain UAMH7299)</name>
    <dbReference type="NCBI Taxonomy" id="1447883"/>
    <lineage>
        <taxon>Eukaryota</taxon>
        <taxon>Fungi</taxon>
        <taxon>Dikarya</taxon>
        <taxon>Ascomycota</taxon>
        <taxon>Pezizomycotina</taxon>
        <taxon>Eurotiomycetes</taxon>
        <taxon>Eurotiomycetidae</taxon>
        <taxon>Onygenales</taxon>
        <taxon>Onygenales incertae sedis</taxon>
        <taxon>Polytolypa</taxon>
    </lineage>
</organism>
<protein>
    <recommendedName>
        <fullName evidence="4">Mitochondrial mRNA processing protein PET127</fullName>
    </recommendedName>
</protein>
<sequence>MLIRTFRNATRPSRGFVCLSCRVNDVTNPLSSSRAYRHDVATSNATPGPTDAHVLSTIATPPSVKGPVVKAEKKKGSKADTKGDTKTGTKADTSQEQKKGSNKTQKAKRRRSKSATKAGTIRRVSTIISPELEAELERKAQKAQQVALRVEESIADEKVVQSSSTLRAPAEDNSPPAVDPNSAFAFVKSIQSQDAPKPGELGKRGRQATSTKSEGISKTAGRVEERGELGSNSVSITPLVDIEKVQVPSLSYGLDRVLFNPGVYCLQDPRSRVYNFDPYLGSIMPVSEFDFSALNEYITSSRDSYLRGLAVKHGKKYVGSSSSMTSVLSHFHFLLSGWREVNTSMLSQGFSDKLRTFTKISRAPAAVFLRYKDGVYAIDADKEFDSANVLMSLGKSMEKLLTLPKDEFERYRKSHENKIESGEGEPESYHYSTCGDFLMRSQLDAYDPRLPGTGMFDLKTRAVVSIRMDTKNYELGQGYQIRNRLGLFESFEREYFDMIRAAFLKYSLQVRVGRMDGILVAFHNIQRIFGFQYVSLPELDMCLHGQNDTALGDTEFQLSVVMWNKILEKATAQFPNQSLRFHFETRDAQKPFMYIFAEPVTDEEINAIQTRNQHKIDAFERKLLHGEEEVNEPSATESGAATAQSGKSPDWDSVEFDSESAADRDFVDELDAVDEIDPDKPLFAMALFTRSKVNGKQVVRPEGFTSGDQWELEYEFVNFSTKLRAWSLYHACQTRRAKELEGPEDDPSEPENHYVQRLRHMSEKGRLWRQSEDKKEQEKGVITLEG</sequence>
<reference evidence="2 3" key="1">
    <citation type="submission" date="2017-10" db="EMBL/GenBank/DDBJ databases">
        <title>Comparative genomics in systemic dimorphic fungi from Ajellomycetaceae.</title>
        <authorList>
            <person name="Munoz J.F."/>
            <person name="Mcewen J.G."/>
            <person name="Clay O.K."/>
            <person name="Cuomo C.A."/>
        </authorList>
    </citation>
    <scope>NUCLEOTIDE SEQUENCE [LARGE SCALE GENOMIC DNA]</scope>
    <source>
        <strain evidence="2 3">UAMH7299</strain>
    </source>
</reference>
<dbReference type="AlphaFoldDB" id="A0A2B7WKT3"/>
<feature type="compositionally biased region" description="Polar residues" evidence="1">
    <location>
        <begin position="207"/>
        <end position="216"/>
    </location>
</feature>
<evidence type="ECO:0000313" key="2">
    <source>
        <dbReference type="EMBL" id="PGG97254.1"/>
    </source>
</evidence>
<feature type="compositionally biased region" description="Polar residues" evidence="1">
    <location>
        <begin position="633"/>
        <end position="647"/>
    </location>
</feature>
<feature type="compositionally biased region" description="Basic and acidic residues" evidence="1">
    <location>
        <begin position="762"/>
        <end position="779"/>
    </location>
</feature>
<dbReference type="GO" id="GO:0005740">
    <property type="term" value="C:mitochondrial envelope"/>
    <property type="evidence" value="ECO:0007669"/>
    <property type="project" value="TreeGrafter"/>
</dbReference>
<gene>
    <name evidence="2" type="ORF">AJ80_09723</name>
</gene>